<evidence type="ECO:0000259" key="1">
    <source>
        <dbReference type="SMART" id="SM01022"/>
    </source>
</evidence>
<evidence type="ECO:0000313" key="2">
    <source>
        <dbReference type="EMBL" id="SEC31733.1"/>
    </source>
</evidence>
<evidence type="ECO:0000313" key="3">
    <source>
        <dbReference type="Proteomes" id="UP000182652"/>
    </source>
</evidence>
<dbReference type="PIRSF" id="PIRSF021320">
    <property type="entry name" value="DUF984"/>
    <property type="match status" value="1"/>
</dbReference>
<dbReference type="SUPFAM" id="SSF88697">
    <property type="entry name" value="PUA domain-like"/>
    <property type="match status" value="1"/>
</dbReference>
<dbReference type="Pfam" id="PF04266">
    <property type="entry name" value="ASCH"/>
    <property type="match status" value="1"/>
</dbReference>
<proteinExistence type="predicted"/>
<accession>A0A1H4RIL7</accession>
<dbReference type="RefSeq" id="WP_066217325.1">
    <property type="nucleotide sequence ID" value="NZ_FNSN01000003.1"/>
</dbReference>
<dbReference type="SMART" id="SM01022">
    <property type="entry name" value="ASCH"/>
    <property type="match status" value="1"/>
</dbReference>
<reference evidence="2 3" key="1">
    <citation type="submission" date="2016-10" db="EMBL/GenBank/DDBJ databases">
        <authorList>
            <person name="de Groot N.N."/>
        </authorList>
    </citation>
    <scope>NUCLEOTIDE SEQUENCE [LARGE SCALE GENOMIC DNA]</scope>
    <source>
        <strain evidence="2 3">DSM 10495</strain>
    </source>
</reference>
<dbReference type="PANTHER" id="PTHR39203:SF1">
    <property type="entry name" value="CYTOPLASMIC PROTEIN"/>
    <property type="match status" value="1"/>
</dbReference>
<sequence>MSAIDPAWPVSEYAFPGPLRDQLVAALLDGTKTSTSSLLLEYSANEPLPRAGDRAVVVDSAGTPVAVETVTTVEVCRLAAVTLEHALAEGEGFESVDEWRSAHEGFWHSDEFRDSLGDPGFHVTDETEVVCVRMSVQTL</sequence>
<dbReference type="Gene3D" id="3.10.400.10">
    <property type="entry name" value="Sulfate adenylyltransferase"/>
    <property type="match status" value="1"/>
</dbReference>
<dbReference type="EMBL" id="FNSN01000003">
    <property type="protein sequence ID" value="SEC31733.1"/>
    <property type="molecule type" value="Genomic_DNA"/>
</dbReference>
<feature type="domain" description="ASCH" evidence="1">
    <location>
        <begin position="13"/>
        <end position="137"/>
    </location>
</feature>
<dbReference type="PANTHER" id="PTHR39203">
    <property type="entry name" value="CYTOPLASMIC PROTEIN-RELATED"/>
    <property type="match status" value="1"/>
</dbReference>
<organism evidence="2 3">
    <name type="scientific">Arthrobacter woluwensis</name>
    <dbReference type="NCBI Taxonomy" id="156980"/>
    <lineage>
        <taxon>Bacteria</taxon>
        <taxon>Bacillati</taxon>
        <taxon>Actinomycetota</taxon>
        <taxon>Actinomycetes</taxon>
        <taxon>Micrococcales</taxon>
        <taxon>Micrococcaceae</taxon>
        <taxon>Arthrobacter</taxon>
    </lineage>
</organism>
<dbReference type="AlphaFoldDB" id="A0A1H4RIL7"/>
<protein>
    <submittedName>
        <fullName evidence="2">Uncharacterized protein YhfF</fullName>
    </submittedName>
</protein>
<dbReference type="InterPro" id="IPR015947">
    <property type="entry name" value="PUA-like_sf"/>
</dbReference>
<dbReference type="InterPro" id="IPR009326">
    <property type="entry name" value="DUF984"/>
</dbReference>
<dbReference type="Proteomes" id="UP000182652">
    <property type="component" value="Unassembled WGS sequence"/>
</dbReference>
<name>A0A1H4RIL7_9MICC</name>
<keyword evidence="3" id="KW-1185">Reference proteome</keyword>
<gene>
    <name evidence="2" type="ORF">SAMN04489745_2573</name>
</gene>
<dbReference type="InterPro" id="IPR007374">
    <property type="entry name" value="ASCH_domain"/>
</dbReference>